<accession>A0AA40CMD8</accession>
<name>A0AA40CMD8_9PEZI</name>
<dbReference type="Proteomes" id="UP001175001">
    <property type="component" value="Unassembled WGS sequence"/>
</dbReference>
<feature type="domain" description="Heterokaryon incompatibility" evidence="1">
    <location>
        <begin position="69"/>
        <end position="154"/>
    </location>
</feature>
<comment type="caution">
    <text evidence="2">The sequence shown here is derived from an EMBL/GenBank/DDBJ whole genome shotgun (WGS) entry which is preliminary data.</text>
</comment>
<sequence>MASQNQMHSFPSNIQQNHIWTEWCHNLRPTTLIPQCVDDVGLPLRVISCKDLIDNNKIEWIKPQNWDFVIISHRWLDNVAWKADHIRPYPAAGGIMVQAVRRESLKVLAELCQRLGFDYFWIDCICIDQKSQLEKAREIVNMANYYKSAAKTLIFPFGVDKVGPPLDREGEAPVWHSRAWTLQEEAMSGDRAHFVLCLPGTISQDRTEDVNPIMSCHQANDDKDFLQSFANFVPVKPGEKRTQDKAYLYLVKKEKMTKWRNSYLEYLDVNAQEKARETIHLLEPLQVWTLWSALREMFRRDASNPEDRLYSLLGFIGVTLEPNEIQYGIGLRAALRKFIRALHFDQRLLVTVVEAYHGNFIDGYGTLPDFGDKITSLPAPLLTHIRTLGTADFLGHEGMQITAPSITVDLEMRDTLDEQKKATMANGNGSSFVANGNDSSFVANGNGSSFVKGPERVQYGFIQLVNAAERRSSTGDAWIQPGHPSLDVTLIAVTEIENPNWELSPQYRKGGKDQVTFCCLVCTNGGSVKRKIGLALVVAASHAWTMARHQVG</sequence>
<evidence type="ECO:0000259" key="1">
    <source>
        <dbReference type="Pfam" id="PF06985"/>
    </source>
</evidence>
<reference evidence="2" key="1">
    <citation type="submission" date="2023-06" db="EMBL/GenBank/DDBJ databases">
        <title>Multi-omics analyses reveal the molecular pathogenesis toolkit of Lasiodiplodia hormozganensis, a cross-kingdom pathogen.</title>
        <authorList>
            <person name="Felix C."/>
            <person name="Meneses R."/>
            <person name="Goncalves M.F.M."/>
            <person name="Tilleman L."/>
            <person name="Duarte A.S."/>
            <person name="Jorrin-Novo J.V."/>
            <person name="Van De Peer Y."/>
            <person name="Deforce D."/>
            <person name="Van Nieuwerburgh F."/>
            <person name="Esteves A.C."/>
            <person name="Alves A."/>
        </authorList>
    </citation>
    <scope>NUCLEOTIDE SEQUENCE</scope>
    <source>
        <strain evidence="2">CBS 339.90</strain>
    </source>
</reference>
<dbReference type="PANTHER" id="PTHR33112:SF16">
    <property type="entry name" value="HETEROKARYON INCOMPATIBILITY DOMAIN-CONTAINING PROTEIN"/>
    <property type="match status" value="1"/>
</dbReference>
<evidence type="ECO:0000313" key="2">
    <source>
        <dbReference type="EMBL" id="KAK0642743.1"/>
    </source>
</evidence>
<dbReference type="AlphaFoldDB" id="A0AA40CMD8"/>
<evidence type="ECO:0000313" key="3">
    <source>
        <dbReference type="Proteomes" id="UP001175001"/>
    </source>
</evidence>
<dbReference type="Pfam" id="PF06985">
    <property type="entry name" value="HET"/>
    <property type="match status" value="1"/>
</dbReference>
<protein>
    <recommendedName>
        <fullName evidence="1">Heterokaryon incompatibility domain-containing protein</fullName>
    </recommendedName>
</protein>
<dbReference type="InterPro" id="IPR010730">
    <property type="entry name" value="HET"/>
</dbReference>
<gene>
    <name evidence="2" type="ORF">DIS24_g8754</name>
</gene>
<keyword evidence="3" id="KW-1185">Reference proteome</keyword>
<dbReference type="EMBL" id="JAUJDW010000068">
    <property type="protein sequence ID" value="KAK0642743.1"/>
    <property type="molecule type" value="Genomic_DNA"/>
</dbReference>
<dbReference type="PANTHER" id="PTHR33112">
    <property type="entry name" value="DOMAIN PROTEIN, PUTATIVE-RELATED"/>
    <property type="match status" value="1"/>
</dbReference>
<organism evidence="2 3">
    <name type="scientific">Lasiodiplodia hormozganensis</name>
    <dbReference type="NCBI Taxonomy" id="869390"/>
    <lineage>
        <taxon>Eukaryota</taxon>
        <taxon>Fungi</taxon>
        <taxon>Dikarya</taxon>
        <taxon>Ascomycota</taxon>
        <taxon>Pezizomycotina</taxon>
        <taxon>Dothideomycetes</taxon>
        <taxon>Dothideomycetes incertae sedis</taxon>
        <taxon>Botryosphaeriales</taxon>
        <taxon>Botryosphaeriaceae</taxon>
        <taxon>Lasiodiplodia</taxon>
    </lineage>
</organism>
<proteinExistence type="predicted"/>